<keyword evidence="1" id="KW-0677">Repeat</keyword>
<feature type="compositionally biased region" description="Low complexity" evidence="2">
    <location>
        <begin position="784"/>
        <end position="813"/>
    </location>
</feature>
<dbReference type="EMBL" id="KQ474091">
    <property type="protein sequence ID" value="KPV71741.1"/>
    <property type="molecule type" value="Genomic_DNA"/>
</dbReference>
<dbReference type="OMA" id="IWHVALA"/>
<feature type="compositionally biased region" description="Low complexity" evidence="2">
    <location>
        <begin position="761"/>
        <end position="772"/>
    </location>
</feature>
<feature type="compositionally biased region" description="Basic and acidic residues" evidence="2">
    <location>
        <begin position="34"/>
        <end position="46"/>
    </location>
</feature>
<dbReference type="AlphaFoldDB" id="A0A0N8PZA0"/>
<feature type="compositionally biased region" description="Gly residues" evidence="2">
    <location>
        <begin position="389"/>
        <end position="398"/>
    </location>
</feature>
<feature type="compositionally biased region" description="Basic and acidic residues" evidence="2">
    <location>
        <begin position="829"/>
        <end position="845"/>
    </location>
</feature>
<feature type="compositionally biased region" description="Low complexity" evidence="2">
    <location>
        <begin position="684"/>
        <end position="701"/>
    </location>
</feature>
<evidence type="ECO:0000256" key="2">
    <source>
        <dbReference type="SAM" id="MobiDB-lite"/>
    </source>
</evidence>
<feature type="domain" description="Muskelin N-terminal" evidence="3">
    <location>
        <begin position="17"/>
        <end position="222"/>
    </location>
</feature>
<evidence type="ECO:0000256" key="1">
    <source>
        <dbReference type="ARBA" id="ARBA00022737"/>
    </source>
</evidence>
<dbReference type="STRING" id="578459.A0A0N8PZA0"/>
<evidence type="ECO:0000259" key="3">
    <source>
        <dbReference type="Pfam" id="PF06588"/>
    </source>
</evidence>
<dbReference type="Gene3D" id="2.120.10.80">
    <property type="entry name" value="Kelch-type beta propeller"/>
    <property type="match status" value="2"/>
</dbReference>
<dbReference type="PROSITE" id="PS50096">
    <property type="entry name" value="IQ"/>
    <property type="match status" value="1"/>
</dbReference>
<feature type="compositionally biased region" description="Basic and acidic residues" evidence="2">
    <location>
        <begin position="1166"/>
        <end position="1189"/>
    </location>
</feature>
<dbReference type="PANTHER" id="PTHR15526">
    <property type="entry name" value="MUSKELIN"/>
    <property type="match status" value="1"/>
</dbReference>
<dbReference type="GeneID" id="28978756"/>
<gene>
    <name evidence="4" type="ORF">RHOBADRAFT_56362</name>
</gene>
<feature type="compositionally biased region" description="Low complexity" evidence="2">
    <location>
        <begin position="451"/>
        <end position="466"/>
    </location>
</feature>
<protein>
    <recommendedName>
        <fullName evidence="3">Muskelin N-terminal domain-containing protein</fullName>
    </recommendedName>
</protein>
<dbReference type="Pfam" id="PF06588">
    <property type="entry name" value="Muskelin_N"/>
    <property type="match status" value="1"/>
</dbReference>
<name>A0A0N8PZA0_RHOGW</name>
<reference evidence="4 5" key="1">
    <citation type="journal article" date="2015" name="Front. Microbiol.">
        <title>Genome sequence of the plant growth promoting endophytic yeast Rhodotorula graminis WP1.</title>
        <authorList>
            <person name="Firrincieli A."/>
            <person name="Otillar R."/>
            <person name="Salamov A."/>
            <person name="Schmutz J."/>
            <person name="Khan Z."/>
            <person name="Redman R.S."/>
            <person name="Fleck N.D."/>
            <person name="Lindquist E."/>
            <person name="Grigoriev I.V."/>
            <person name="Doty S.L."/>
        </authorList>
    </citation>
    <scope>NUCLEOTIDE SEQUENCE [LARGE SCALE GENOMIC DNA]</scope>
    <source>
        <strain evidence="4 5">WP1</strain>
    </source>
</reference>
<feature type="region of interest" description="Disordered" evidence="2">
    <location>
        <begin position="429"/>
        <end position="492"/>
    </location>
</feature>
<feature type="region of interest" description="Disordered" evidence="2">
    <location>
        <begin position="34"/>
        <end position="71"/>
    </location>
</feature>
<dbReference type="InterPro" id="IPR010565">
    <property type="entry name" value="Muskelin_N"/>
</dbReference>
<feature type="region of interest" description="Disordered" evidence="2">
    <location>
        <begin position="389"/>
        <end position="411"/>
    </location>
</feature>
<dbReference type="OrthoDB" id="10052615at2759"/>
<dbReference type="InterPro" id="IPR052456">
    <property type="entry name" value="CTLH_complex_component"/>
</dbReference>
<feature type="region of interest" description="Disordered" evidence="2">
    <location>
        <begin position="1166"/>
        <end position="1191"/>
    </location>
</feature>
<feature type="region of interest" description="Disordered" evidence="2">
    <location>
        <begin position="237"/>
        <end position="261"/>
    </location>
</feature>
<evidence type="ECO:0000313" key="4">
    <source>
        <dbReference type="EMBL" id="KPV71741.1"/>
    </source>
</evidence>
<feature type="region of interest" description="Disordered" evidence="2">
    <location>
        <begin position="723"/>
        <end position="845"/>
    </location>
</feature>
<dbReference type="SUPFAM" id="SSF117281">
    <property type="entry name" value="Kelch motif"/>
    <property type="match status" value="1"/>
</dbReference>
<accession>A0A0N8PZA0</accession>
<keyword evidence="5" id="KW-1185">Reference proteome</keyword>
<dbReference type="GO" id="GO:0005737">
    <property type="term" value="C:cytoplasm"/>
    <property type="evidence" value="ECO:0007669"/>
    <property type="project" value="TreeGrafter"/>
</dbReference>
<dbReference type="RefSeq" id="XP_018267790.1">
    <property type="nucleotide sequence ID" value="XM_018418309.1"/>
</dbReference>
<dbReference type="Gene3D" id="2.60.120.260">
    <property type="entry name" value="Galactose-binding domain-like"/>
    <property type="match status" value="1"/>
</dbReference>
<feature type="compositionally biased region" description="Low complexity" evidence="2">
    <location>
        <begin position="237"/>
        <end position="259"/>
    </location>
</feature>
<dbReference type="PANTHER" id="PTHR15526:SF5">
    <property type="entry name" value="MUSKELIN"/>
    <property type="match status" value="1"/>
</dbReference>
<organism evidence="4 5">
    <name type="scientific">Rhodotorula graminis (strain WP1)</name>
    <dbReference type="NCBI Taxonomy" id="578459"/>
    <lineage>
        <taxon>Eukaryota</taxon>
        <taxon>Fungi</taxon>
        <taxon>Dikarya</taxon>
        <taxon>Basidiomycota</taxon>
        <taxon>Pucciniomycotina</taxon>
        <taxon>Microbotryomycetes</taxon>
        <taxon>Sporidiobolales</taxon>
        <taxon>Sporidiobolaceae</taxon>
        <taxon>Rhodotorula</taxon>
    </lineage>
</organism>
<dbReference type="Proteomes" id="UP000053890">
    <property type="component" value="Unassembled WGS sequence"/>
</dbReference>
<dbReference type="InterPro" id="IPR015915">
    <property type="entry name" value="Kelch-typ_b-propeller"/>
</dbReference>
<feature type="region of interest" description="Disordered" evidence="2">
    <location>
        <begin position="683"/>
        <end position="706"/>
    </location>
</feature>
<evidence type="ECO:0000313" key="5">
    <source>
        <dbReference type="Proteomes" id="UP000053890"/>
    </source>
</evidence>
<feature type="compositionally biased region" description="Low complexity" evidence="2">
    <location>
        <begin position="734"/>
        <end position="753"/>
    </location>
</feature>
<feature type="compositionally biased region" description="Acidic residues" evidence="2">
    <location>
        <begin position="434"/>
        <end position="449"/>
    </location>
</feature>
<sequence>MLSSCDLDAVLNHSPARLSYSVHSTSGVYAAFHPDHIRTDNPHSDTSRWTAPPPDHRRRDTSSSSSTVGTKRRRDPEWIILELDHTALVRTIGFGKTSKPHPCNLADFTLWGGLSPDPLAMEPLLDSTLKNDAHPERFSLPISLPSGSSHKAPLPVRYLKIDCHVAANAAYSISIWHVWLEGYLASAPPLADTSAATLEALYRAHRSRETTRLVLAHLRRAGPATLPAYRALAATLPSSSSSTSSSSLLSPRPPTSASTTDTDAVALEHPLLSALHDALVLEGDHTRAEALLERMRRAGLLDEHCPGGGKGDSVARWVRLDAGGGGGGGEGGAKAASAGPSGRGGHAMVRVGRRVLLFGGWDGRKDLGDLWEWSLDGHGGWRCLDAGLGEGEGEGATGEGATSALKPGPRSCHQMAVDEGEGWVYLLGGRRDDFDDDEDEDDEGDEVEPGAEPASTTAAVATAAMDVDAEPPSSTAPAVAPLDTSSSPPTALDRALSRLQRRAARWRSDFWRYRAVGPGRGTWELLSADTRRDGGPALLFDHAMVVHSGAGRLFVFGGKNQPFDAADTAAGGFGSAGAGAAAMDDFGAEAGSAAGAGGAQREGKYSGMWCYDIEAKRWTHLFGDPRPTSFAPRPASPSSSERLLSRAGHALVLDESSPDDDPTLYVLHGQRDEQHLADEWAVRLASPSSSSSSAPGLGASSTTRSAEGDDALWRQGAVLDFPSSTPSSAGSLVDASAFPASSPSASPSRPARSTRPDARDSSSASSRSRQPTIVQIRRLPAPAPTDTAVPPAGFTQRLTLGPNGTWTLLTGLGPAPGGSGSASSGGSTPERDRERERARERGEGEARCDRGVWRRVGGAKGTWEKVKEEDGAAGGGPRGRYAAQVVYDPLKGEHYLFGGCPDTALPVESPDMRLSDFWKLKIVDPTPDEALRRAKFLVRKQRFAELCATSPTVLALQYLQNDLSLVVDHSSPSESAAFRACMAQLLSAPARMNIDADAALLAGASRPATPSEGAVDGSEGGCDVDEATYAARHALWEELGAFVPRGMRQPDERLDDAARLLRVWGMGGWGALGALVNSPKMVDSPLVPSLLLLSLPAAYVAYRVYRTIVASLPASSRAYDPKTGVGRGAPGFQTGVRRVAIPPALAARIRAGEEVSADEVTAALEEEKERLDREDAAHREDEDRVKVPEGVDEEWLPAGALKKGKARQRKK</sequence>
<feature type="region of interest" description="Disordered" evidence="2">
    <location>
        <begin position="324"/>
        <end position="345"/>
    </location>
</feature>
<proteinExistence type="predicted"/>